<feature type="signal peptide" evidence="8">
    <location>
        <begin position="1"/>
        <end position="28"/>
    </location>
</feature>
<feature type="domain" description="CUB" evidence="9">
    <location>
        <begin position="864"/>
        <end position="989"/>
    </location>
</feature>
<dbReference type="FunFam" id="2.10.25.10:FF:000038">
    <property type="entry name" value="Fibrillin 2"/>
    <property type="match status" value="1"/>
</dbReference>
<keyword evidence="12" id="KW-1185">Reference proteome</keyword>
<dbReference type="SMART" id="SM00181">
    <property type="entry name" value="EGF"/>
    <property type="match status" value="8"/>
</dbReference>
<feature type="domain" description="CUB" evidence="9">
    <location>
        <begin position="1640"/>
        <end position="1738"/>
    </location>
</feature>
<dbReference type="PANTHER" id="PTHR24251">
    <property type="entry name" value="OVOCHYMASE-RELATED"/>
    <property type="match status" value="1"/>
</dbReference>
<dbReference type="CDD" id="cd00053">
    <property type="entry name" value="EGF"/>
    <property type="match status" value="1"/>
</dbReference>
<dbReference type="InterPro" id="IPR049883">
    <property type="entry name" value="NOTCH1_EGF-like"/>
</dbReference>
<feature type="domain" description="CUB" evidence="9">
    <location>
        <begin position="627"/>
        <end position="746"/>
    </location>
</feature>
<feature type="domain" description="EGF-like" evidence="10">
    <location>
        <begin position="378"/>
        <end position="420"/>
    </location>
</feature>
<comment type="caution">
    <text evidence="7">Lacks conserved residue(s) required for the propagation of feature annotation.</text>
</comment>
<evidence type="ECO:0000256" key="5">
    <source>
        <dbReference type="ARBA" id="ARBA00023180"/>
    </source>
</evidence>
<organism evidence="12">
    <name type="scientific">Drosophila grimshawi</name>
    <name type="common">Hawaiian fruit fly</name>
    <name type="synonym">Idiomyia grimshawi</name>
    <dbReference type="NCBI Taxonomy" id="7222"/>
    <lineage>
        <taxon>Eukaryota</taxon>
        <taxon>Metazoa</taxon>
        <taxon>Ecdysozoa</taxon>
        <taxon>Arthropoda</taxon>
        <taxon>Hexapoda</taxon>
        <taxon>Insecta</taxon>
        <taxon>Pterygota</taxon>
        <taxon>Neoptera</taxon>
        <taxon>Endopterygota</taxon>
        <taxon>Diptera</taxon>
        <taxon>Brachycera</taxon>
        <taxon>Muscomorpha</taxon>
        <taxon>Ephydroidea</taxon>
        <taxon>Drosophilidae</taxon>
        <taxon>Drosophila</taxon>
        <taxon>Hawaiian Drosophila</taxon>
    </lineage>
</organism>
<dbReference type="PROSITE" id="PS50026">
    <property type="entry name" value="EGF_3"/>
    <property type="match status" value="7"/>
</dbReference>
<dbReference type="InterPro" id="IPR035914">
    <property type="entry name" value="Sperma_CUB_dom_sf"/>
</dbReference>
<dbReference type="CDD" id="cd00054">
    <property type="entry name" value="EGF_CA"/>
    <property type="match status" value="5"/>
</dbReference>
<feature type="domain" description="CUB" evidence="9">
    <location>
        <begin position="1409"/>
        <end position="1520"/>
    </location>
</feature>
<evidence type="ECO:0000256" key="8">
    <source>
        <dbReference type="SAM" id="SignalP"/>
    </source>
</evidence>
<feature type="domain" description="CUB" evidence="9">
    <location>
        <begin position="3265"/>
        <end position="3394"/>
    </location>
</feature>
<evidence type="ECO:0000313" key="12">
    <source>
        <dbReference type="Proteomes" id="UP000001070"/>
    </source>
</evidence>
<keyword evidence="3" id="KW-0677">Repeat</keyword>
<feature type="domain" description="EGF-like" evidence="10">
    <location>
        <begin position="424"/>
        <end position="460"/>
    </location>
</feature>
<dbReference type="FunFam" id="2.10.25.10:FF:000379">
    <property type="entry name" value="Cubilin"/>
    <property type="match status" value="1"/>
</dbReference>
<dbReference type="FunFam" id="2.10.25.10:FF:000066">
    <property type="entry name" value="FAT atypical cadherin 4"/>
    <property type="match status" value="1"/>
</dbReference>
<dbReference type="SMR" id="B4IZA1"/>
<dbReference type="eggNOG" id="KOG4292">
    <property type="taxonomic scope" value="Eukaryota"/>
</dbReference>
<evidence type="ECO:0000259" key="9">
    <source>
        <dbReference type="PROSITE" id="PS01180"/>
    </source>
</evidence>
<keyword evidence="2 8" id="KW-0732">Signal</keyword>
<dbReference type="OrthoDB" id="10009301at2759"/>
<dbReference type="FunFam" id="2.60.120.290:FF:000005">
    <property type="entry name" value="Procollagen C-endopeptidase enhancer 1"/>
    <property type="match status" value="2"/>
</dbReference>
<dbReference type="FunFam" id="2.10.25.10:FF:000143">
    <property type="entry name" value="Protein crumbs 1"/>
    <property type="match status" value="1"/>
</dbReference>
<feature type="domain" description="CUB" evidence="9">
    <location>
        <begin position="504"/>
        <end position="623"/>
    </location>
</feature>
<feature type="domain" description="CUB" evidence="9">
    <location>
        <begin position="2677"/>
        <end position="2782"/>
    </location>
</feature>
<dbReference type="PROSITE" id="PS00010">
    <property type="entry name" value="ASX_HYDROXYL"/>
    <property type="match status" value="2"/>
</dbReference>
<evidence type="ECO:0000256" key="3">
    <source>
        <dbReference type="ARBA" id="ARBA00022737"/>
    </source>
</evidence>
<dbReference type="Pfam" id="PF07645">
    <property type="entry name" value="EGF_CA"/>
    <property type="match status" value="3"/>
</dbReference>
<dbReference type="CDD" id="cd00041">
    <property type="entry name" value="CUB"/>
    <property type="match status" value="16"/>
</dbReference>
<protein>
    <submittedName>
        <fullName evidence="11">GH15085</fullName>
    </submittedName>
</protein>
<dbReference type="Gene3D" id="2.10.25.10">
    <property type="entry name" value="Laminin"/>
    <property type="match status" value="6"/>
</dbReference>
<feature type="domain" description="CUB" evidence="9">
    <location>
        <begin position="2326"/>
        <end position="2442"/>
    </location>
</feature>
<evidence type="ECO:0000256" key="2">
    <source>
        <dbReference type="ARBA" id="ARBA00022729"/>
    </source>
</evidence>
<feature type="domain" description="EGF-like" evidence="10">
    <location>
        <begin position="461"/>
        <end position="498"/>
    </location>
</feature>
<proteinExistence type="predicted"/>
<dbReference type="PROSITE" id="PS01180">
    <property type="entry name" value="CUB"/>
    <property type="match status" value="20"/>
</dbReference>
<dbReference type="Proteomes" id="UP000001070">
    <property type="component" value="Unassembled WGS sequence"/>
</dbReference>
<dbReference type="InterPro" id="IPR000152">
    <property type="entry name" value="EGF-type_Asp/Asn_hydroxyl_site"/>
</dbReference>
<feature type="domain" description="CUB" evidence="9">
    <location>
        <begin position="2089"/>
        <end position="2207"/>
    </location>
</feature>
<dbReference type="Pfam" id="PF00008">
    <property type="entry name" value="EGF"/>
    <property type="match status" value="2"/>
</dbReference>
<feature type="domain" description="CUB" evidence="9">
    <location>
        <begin position="1524"/>
        <end position="1639"/>
    </location>
</feature>
<feature type="domain" description="CUB" evidence="9">
    <location>
        <begin position="752"/>
        <end position="863"/>
    </location>
</feature>
<dbReference type="OMA" id="REFNECN"/>
<dbReference type="PhylomeDB" id="B4IZA1"/>
<dbReference type="SUPFAM" id="SSF49854">
    <property type="entry name" value="Spermadhesin, CUB domain"/>
    <property type="match status" value="22"/>
</dbReference>
<dbReference type="SUPFAM" id="SSF57196">
    <property type="entry name" value="EGF/Laminin"/>
    <property type="match status" value="5"/>
</dbReference>
<feature type="disulfide bond" evidence="7">
    <location>
        <begin position="450"/>
        <end position="459"/>
    </location>
</feature>
<feature type="disulfide bond" evidence="7">
    <location>
        <begin position="250"/>
        <end position="267"/>
    </location>
</feature>
<dbReference type="SMART" id="SM00179">
    <property type="entry name" value="EGF_CA"/>
    <property type="match status" value="6"/>
</dbReference>
<feature type="domain" description="CUB" evidence="9">
    <location>
        <begin position="3020"/>
        <end position="3137"/>
    </location>
</feature>
<feature type="domain" description="CUB" evidence="9">
    <location>
        <begin position="1743"/>
        <end position="1853"/>
    </location>
</feature>
<dbReference type="PROSITE" id="PS00022">
    <property type="entry name" value="EGF_1"/>
    <property type="match status" value="4"/>
</dbReference>
<feature type="domain" description="EGF-like" evidence="10">
    <location>
        <begin position="291"/>
        <end position="330"/>
    </location>
</feature>
<dbReference type="Gene3D" id="2.60.120.290">
    <property type="entry name" value="Spermadhesin, CUB domain"/>
    <property type="match status" value="20"/>
</dbReference>
<feature type="chain" id="PRO_5002811189" evidence="8">
    <location>
        <begin position="29"/>
        <end position="3606"/>
    </location>
</feature>
<feature type="domain" description="EGF-like" evidence="10">
    <location>
        <begin position="193"/>
        <end position="235"/>
    </location>
</feature>
<dbReference type="HOGENOM" id="CLU_000172_0_0_1"/>
<dbReference type="SMART" id="SM00042">
    <property type="entry name" value="CUB"/>
    <property type="match status" value="18"/>
</dbReference>
<evidence type="ECO:0000256" key="7">
    <source>
        <dbReference type="PROSITE-ProRule" id="PRU00076"/>
    </source>
</evidence>
<feature type="domain" description="CUB" evidence="9">
    <location>
        <begin position="993"/>
        <end position="1179"/>
    </location>
</feature>
<dbReference type="InterPro" id="IPR000742">
    <property type="entry name" value="EGF"/>
</dbReference>
<feature type="domain" description="EGF-like" evidence="10">
    <location>
        <begin position="155"/>
        <end position="191"/>
    </location>
</feature>
<evidence type="ECO:0000256" key="1">
    <source>
        <dbReference type="ARBA" id="ARBA00022536"/>
    </source>
</evidence>
<evidence type="ECO:0000313" key="11">
    <source>
        <dbReference type="EMBL" id="EDV96656.1"/>
    </source>
</evidence>
<keyword evidence="1 7" id="KW-0245">EGF-like domain</keyword>
<dbReference type="SUPFAM" id="SSF57184">
    <property type="entry name" value="Growth factor receptor domain"/>
    <property type="match status" value="1"/>
</dbReference>
<feature type="domain" description="CUB" evidence="9">
    <location>
        <begin position="2210"/>
        <end position="2324"/>
    </location>
</feature>
<dbReference type="InterPro" id="IPR018097">
    <property type="entry name" value="EGF_Ca-bd_CS"/>
</dbReference>
<gene>
    <name evidence="11" type="primary">Dgri\GH15085</name>
    <name evidence="11" type="ORF">Dgri_GH15085</name>
</gene>
<feature type="disulfide bond" evidence="7">
    <location>
        <begin position="225"/>
        <end position="234"/>
    </location>
</feature>
<dbReference type="PROSITE" id="PS01187">
    <property type="entry name" value="EGF_CA"/>
    <property type="match status" value="2"/>
</dbReference>
<reference evidence="11 12" key="1">
    <citation type="journal article" date="2007" name="Nature">
        <title>Evolution of genes and genomes on the Drosophila phylogeny.</title>
        <authorList>
            <consortium name="Drosophila 12 Genomes Consortium"/>
            <person name="Clark A.G."/>
            <person name="Eisen M.B."/>
            <person name="Smith D.R."/>
            <person name="Bergman C.M."/>
            <person name="Oliver B."/>
            <person name="Markow T.A."/>
            <person name="Kaufman T.C."/>
            <person name="Kellis M."/>
            <person name="Gelbart W."/>
            <person name="Iyer V.N."/>
            <person name="Pollard D.A."/>
            <person name="Sackton T.B."/>
            <person name="Larracuente A.M."/>
            <person name="Singh N.D."/>
            <person name="Abad J.P."/>
            <person name="Abt D.N."/>
            <person name="Adryan B."/>
            <person name="Aguade M."/>
            <person name="Akashi H."/>
            <person name="Anderson W.W."/>
            <person name="Aquadro C.F."/>
            <person name="Ardell D.H."/>
            <person name="Arguello R."/>
            <person name="Artieri C.G."/>
            <person name="Barbash D.A."/>
            <person name="Barker D."/>
            <person name="Barsanti P."/>
            <person name="Batterham P."/>
            <person name="Batzoglou S."/>
            <person name="Begun D."/>
            <person name="Bhutkar A."/>
            <person name="Blanco E."/>
            <person name="Bosak S.A."/>
            <person name="Bradley R.K."/>
            <person name="Brand A.D."/>
            <person name="Brent M.R."/>
            <person name="Brooks A.N."/>
            <person name="Brown R.H."/>
            <person name="Butlin R.K."/>
            <person name="Caggese C."/>
            <person name="Calvi B.R."/>
            <person name="Bernardo de Carvalho A."/>
            <person name="Caspi A."/>
            <person name="Castrezana S."/>
            <person name="Celniker S.E."/>
            <person name="Chang J.L."/>
            <person name="Chapple C."/>
            <person name="Chatterji S."/>
            <person name="Chinwalla A."/>
            <person name="Civetta A."/>
            <person name="Clifton S.W."/>
            <person name="Comeron J.M."/>
            <person name="Costello J.C."/>
            <person name="Coyne J.A."/>
            <person name="Daub J."/>
            <person name="David R.G."/>
            <person name="Delcher A.L."/>
            <person name="Delehaunty K."/>
            <person name="Do C.B."/>
            <person name="Ebling H."/>
            <person name="Edwards K."/>
            <person name="Eickbush T."/>
            <person name="Evans J.D."/>
            <person name="Filipski A."/>
            <person name="Findeiss S."/>
            <person name="Freyhult E."/>
            <person name="Fulton L."/>
            <person name="Fulton R."/>
            <person name="Garcia A.C."/>
            <person name="Gardiner A."/>
            <person name="Garfield D.A."/>
            <person name="Garvin B.E."/>
            <person name="Gibson G."/>
            <person name="Gilbert D."/>
            <person name="Gnerre S."/>
            <person name="Godfrey J."/>
            <person name="Good R."/>
            <person name="Gotea V."/>
            <person name="Gravely B."/>
            <person name="Greenberg A.J."/>
            <person name="Griffiths-Jones S."/>
            <person name="Gross S."/>
            <person name="Guigo R."/>
            <person name="Gustafson E.A."/>
            <person name="Haerty W."/>
            <person name="Hahn M.W."/>
            <person name="Halligan D.L."/>
            <person name="Halpern A.L."/>
            <person name="Halter G.M."/>
            <person name="Han M.V."/>
            <person name="Heger A."/>
            <person name="Hillier L."/>
            <person name="Hinrichs A.S."/>
            <person name="Holmes I."/>
            <person name="Hoskins R.A."/>
            <person name="Hubisz M.J."/>
            <person name="Hultmark D."/>
            <person name="Huntley M.A."/>
            <person name="Jaffe D.B."/>
            <person name="Jagadeeshan S."/>
            <person name="Jeck W.R."/>
            <person name="Johnson J."/>
            <person name="Jones C.D."/>
            <person name="Jordan W.C."/>
            <person name="Karpen G.H."/>
            <person name="Kataoka E."/>
            <person name="Keightley P.D."/>
            <person name="Kheradpour P."/>
            <person name="Kirkness E.F."/>
            <person name="Koerich L.B."/>
            <person name="Kristiansen K."/>
            <person name="Kudrna D."/>
            <person name="Kulathinal R.J."/>
            <person name="Kumar S."/>
            <person name="Kwok R."/>
            <person name="Lander E."/>
            <person name="Langley C.H."/>
            <person name="Lapoint R."/>
            <person name="Lazzaro B.P."/>
            <person name="Lee S.J."/>
            <person name="Levesque L."/>
            <person name="Li R."/>
            <person name="Lin C.F."/>
            <person name="Lin M.F."/>
            <person name="Lindblad-Toh K."/>
            <person name="Llopart A."/>
            <person name="Long M."/>
            <person name="Low L."/>
            <person name="Lozovsky E."/>
            <person name="Lu J."/>
            <person name="Luo M."/>
            <person name="Machado C.A."/>
            <person name="Makalowski W."/>
            <person name="Marzo M."/>
            <person name="Matsuda M."/>
            <person name="Matzkin L."/>
            <person name="McAllister B."/>
            <person name="McBride C.S."/>
            <person name="McKernan B."/>
            <person name="McKernan K."/>
            <person name="Mendez-Lago M."/>
            <person name="Minx P."/>
            <person name="Mollenhauer M.U."/>
            <person name="Montooth K."/>
            <person name="Mount S.M."/>
            <person name="Mu X."/>
            <person name="Myers E."/>
            <person name="Negre B."/>
            <person name="Newfeld S."/>
            <person name="Nielsen R."/>
            <person name="Noor M.A."/>
            <person name="O'Grady P."/>
            <person name="Pachter L."/>
            <person name="Papaceit M."/>
            <person name="Parisi M.J."/>
            <person name="Parisi M."/>
            <person name="Parts L."/>
            <person name="Pedersen J.S."/>
            <person name="Pesole G."/>
            <person name="Phillippy A.M."/>
            <person name="Ponting C.P."/>
            <person name="Pop M."/>
            <person name="Porcelli D."/>
            <person name="Powell J.R."/>
            <person name="Prohaska S."/>
            <person name="Pruitt K."/>
            <person name="Puig M."/>
            <person name="Quesneville H."/>
            <person name="Ram K.R."/>
            <person name="Rand D."/>
            <person name="Rasmussen M.D."/>
            <person name="Reed L.K."/>
            <person name="Reenan R."/>
            <person name="Reily A."/>
            <person name="Remington K.A."/>
            <person name="Rieger T.T."/>
            <person name="Ritchie M.G."/>
            <person name="Robin C."/>
            <person name="Rogers Y.H."/>
            <person name="Rohde C."/>
            <person name="Rozas J."/>
            <person name="Rubenfield M.J."/>
            <person name="Ruiz A."/>
            <person name="Russo S."/>
            <person name="Salzberg S.L."/>
            <person name="Sanchez-Gracia A."/>
            <person name="Saranga D.J."/>
            <person name="Sato H."/>
            <person name="Schaeffer S.W."/>
            <person name="Schatz M.C."/>
            <person name="Schlenke T."/>
            <person name="Schwartz R."/>
            <person name="Segarra C."/>
            <person name="Singh R.S."/>
            <person name="Sirot L."/>
            <person name="Sirota M."/>
            <person name="Sisneros N.B."/>
            <person name="Smith C.D."/>
            <person name="Smith T.F."/>
            <person name="Spieth J."/>
            <person name="Stage D.E."/>
            <person name="Stark A."/>
            <person name="Stephan W."/>
            <person name="Strausberg R.L."/>
            <person name="Strempel S."/>
            <person name="Sturgill D."/>
            <person name="Sutton G."/>
            <person name="Sutton G.G."/>
            <person name="Tao W."/>
            <person name="Teichmann S."/>
            <person name="Tobari Y.N."/>
            <person name="Tomimura Y."/>
            <person name="Tsolas J.M."/>
            <person name="Valente V.L."/>
            <person name="Venter E."/>
            <person name="Venter J.C."/>
            <person name="Vicario S."/>
            <person name="Vieira F.G."/>
            <person name="Vilella A.J."/>
            <person name="Villasante A."/>
            <person name="Walenz B."/>
            <person name="Wang J."/>
            <person name="Wasserman M."/>
            <person name="Watts T."/>
            <person name="Wilson D."/>
            <person name="Wilson R.K."/>
            <person name="Wing R.A."/>
            <person name="Wolfner M.F."/>
            <person name="Wong A."/>
            <person name="Wong G.K."/>
            <person name="Wu C.I."/>
            <person name="Wu G."/>
            <person name="Yamamoto D."/>
            <person name="Yang H.P."/>
            <person name="Yang S.P."/>
            <person name="Yorke J.A."/>
            <person name="Yoshida K."/>
            <person name="Zdobnov E."/>
            <person name="Zhang P."/>
            <person name="Zhang Y."/>
            <person name="Zimin A.V."/>
            <person name="Baldwin J."/>
            <person name="Abdouelleil A."/>
            <person name="Abdulkadir J."/>
            <person name="Abebe A."/>
            <person name="Abera B."/>
            <person name="Abreu J."/>
            <person name="Acer S.C."/>
            <person name="Aftuck L."/>
            <person name="Alexander A."/>
            <person name="An P."/>
            <person name="Anderson E."/>
            <person name="Anderson S."/>
            <person name="Arachi H."/>
            <person name="Azer M."/>
            <person name="Bachantsang P."/>
            <person name="Barry A."/>
            <person name="Bayul T."/>
            <person name="Berlin A."/>
            <person name="Bessette D."/>
            <person name="Bloom T."/>
            <person name="Blye J."/>
            <person name="Boguslavskiy L."/>
            <person name="Bonnet C."/>
            <person name="Boukhgalter B."/>
            <person name="Bourzgui I."/>
            <person name="Brown A."/>
            <person name="Cahill P."/>
            <person name="Channer S."/>
            <person name="Cheshatsang Y."/>
            <person name="Chuda L."/>
            <person name="Citroen M."/>
            <person name="Collymore A."/>
            <person name="Cooke P."/>
            <person name="Costello M."/>
            <person name="D'Aco K."/>
            <person name="Daza R."/>
            <person name="De Haan G."/>
            <person name="DeGray S."/>
            <person name="DeMaso C."/>
            <person name="Dhargay N."/>
            <person name="Dooley K."/>
            <person name="Dooley E."/>
            <person name="Doricent M."/>
            <person name="Dorje P."/>
            <person name="Dorjee K."/>
            <person name="Dupes A."/>
            <person name="Elong R."/>
            <person name="Falk J."/>
            <person name="Farina A."/>
            <person name="Faro S."/>
            <person name="Ferguson D."/>
            <person name="Fisher S."/>
            <person name="Foley C.D."/>
            <person name="Franke A."/>
            <person name="Friedrich D."/>
            <person name="Gadbois L."/>
            <person name="Gearin G."/>
            <person name="Gearin C.R."/>
            <person name="Giannoukos G."/>
            <person name="Goode T."/>
            <person name="Graham J."/>
            <person name="Grandbois E."/>
            <person name="Grewal S."/>
            <person name="Gyaltsen K."/>
            <person name="Hafez N."/>
            <person name="Hagos B."/>
            <person name="Hall J."/>
            <person name="Henson C."/>
            <person name="Hollinger A."/>
            <person name="Honan T."/>
            <person name="Huard M.D."/>
            <person name="Hughes L."/>
            <person name="Hurhula B."/>
            <person name="Husby M.E."/>
            <person name="Kamat A."/>
            <person name="Kanga B."/>
            <person name="Kashin S."/>
            <person name="Khazanovich D."/>
            <person name="Kisner P."/>
            <person name="Lance K."/>
            <person name="Lara M."/>
            <person name="Lee W."/>
            <person name="Lennon N."/>
            <person name="Letendre F."/>
            <person name="LeVine R."/>
            <person name="Lipovsky A."/>
            <person name="Liu X."/>
            <person name="Liu J."/>
            <person name="Liu S."/>
            <person name="Lokyitsang T."/>
            <person name="Lokyitsang Y."/>
            <person name="Lubonja R."/>
            <person name="Lui A."/>
            <person name="MacDonald P."/>
            <person name="Magnisalis V."/>
            <person name="Maru K."/>
            <person name="Matthews C."/>
            <person name="McCusker W."/>
            <person name="McDonough S."/>
            <person name="Mehta T."/>
            <person name="Meldrim J."/>
            <person name="Meneus L."/>
            <person name="Mihai O."/>
            <person name="Mihalev A."/>
            <person name="Mihova T."/>
            <person name="Mittelman R."/>
            <person name="Mlenga V."/>
            <person name="Montmayeur A."/>
            <person name="Mulrain L."/>
            <person name="Navidi A."/>
            <person name="Naylor J."/>
            <person name="Negash T."/>
            <person name="Nguyen T."/>
            <person name="Nguyen N."/>
            <person name="Nicol R."/>
            <person name="Norbu C."/>
            <person name="Norbu N."/>
            <person name="Novod N."/>
            <person name="O'Neill B."/>
            <person name="Osman S."/>
            <person name="Markiewicz E."/>
            <person name="Oyono O.L."/>
            <person name="Patti C."/>
            <person name="Phunkhang P."/>
            <person name="Pierre F."/>
            <person name="Priest M."/>
            <person name="Raghuraman S."/>
            <person name="Rege F."/>
            <person name="Reyes R."/>
            <person name="Rise C."/>
            <person name="Rogov P."/>
            <person name="Ross K."/>
            <person name="Ryan E."/>
            <person name="Settipalli S."/>
            <person name="Shea T."/>
            <person name="Sherpa N."/>
            <person name="Shi L."/>
            <person name="Shih D."/>
            <person name="Sparrow T."/>
            <person name="Spaulding J."/>
            <person name="Stalker J."/>
            <person name="Stange-Thomann N."/>
            <person name="Stavropoulos S."/>
            <person name="Stone C."/>
            <person name="Strader C."/>
            <person name="Tesfaye S."/>
            <person name="Thomson T."/>
            <person name="Thoulutsang Y."/>
            <person name="Thoulutsang D."/>
            <person name="Topham K."/>
            <person name="Topping I."/>
            <person name="Tsamla T."/>
            <person name="Vassiliev H."/>
            <person name="Vo A."/>
            <person name="Wangchuk T."/>
            <person name="Wangdi T."/>
            <person name="Weiand M."/>
            <person name="Wilkinson J."/>
            <person name="Wilson A."/>
            <person name="Yadav S."/>
            <person name="Young G."/>
            <person name="Yu Q."/>
            <person name="Zembek L."/>
            <person name="Zhong D."/>
            <person name="Zimmer A."/>
            <person name="Zwirko Z."/>
            <person name="Jaffe D.B."/>
            <person name="Alvarez P."/>
            <person name="Brockman W."/>
            <person name="Butler J."/>
            <person name="Chin C."/>
            <person name="Gnerre S."/>
            <person name="Grabherr M."/>
            <person name="Kleber M."/>
            <person name="Mauceli E."/>
            <person name="MacCallum I."/>
        </authorList>
    </citation>
    <scope>NUCLEOTIDE SEQUENCE [LARGE SCALE GENOMIC DNA]</scope>
    <source>
        <strain evidence="12">Tucson 15287-2541.00</strain>
    </source>
</reference>
<feature type="disulfide bond" evidence="6">
    <location>
        <begin position="3020"/>
        <end position="3047"/>
    </location>
</feature>
<accession>B4IZA1</accession>
<feature type="disulfide bond" evidence="7">
    <location>
        <begin position="181"/>
        <end position="190"/>
    </location>
</feature>
<dbReference type="InterPro" id="IPR000859">
    <property type="entry name" value="CUB_dom"/>
</dbReference>
<dbReference type="EMBL" id="CH916366">
    <property type="protein sequence ID" value="EDV96656.1"/>
    <property type="molecule type" value="Genomic_DNA"/>
</dbReference>
<dbReference type="InParanoid" id="B4IZA1"/>
<evidence type="ECO:0000256" key="6">
    <source>
        <dbReference type="PROSITE-ProRule" id="PRU00059"/>
    </source>
</evidence>
<feature type="disulfide bond" evidence="6">
    <location>
        <begin position="864"/>
        <end position="891"/>
    </location>
</feature>
<keyword evidence="5" id="KW-0325">Glycoprotein</keyword>
<dbReference type="Pfam" id="PF00431">
    <property type="entry name" value="CUB"/>
    <property type="match status" value="17"/>
</dbReference>
<feature type="domain" description="CUB" evidence="9">
    <location>
        <begin position="1183"/>
        <end position="1292"/>
    </location>
</feature>
<name>B4IZA1_DROGR</name>
<feature type="domain" description="CUB" evidence="9">
    <location>
        <begin position="2792"/>
        <end position="2906"/>
    </location>
</feature>
<sequence>MHIEKPQLVTLFSLCLFLASVHLPRITASGDRNQAQLQGSNDGTLLIEAATDQNITFRLMGEAATLLLNDVDIVSLLQMRRQASAVQSGATQREPLSLDALKEQFRSVQSYLTRLGVRLRYMNRGTRRSRRLTFRIMKRIRDMEITITSLESDLEIDECLSSPCKNGGTCYDEYKAFYCSCSAAWQGLTCEDDVDECSEYAGTALAVCYNDAQCINTPGSYRCNCRTGFYGTHCRLRQNACLANQSAELCGSHGTCLPAASAGGFVCICDQGWTWADTNVTTASASPCTRDVNECSPDVNPCHSECINLPGSFRCGACPPGYTGDGKYCRDINECADGNNGGCSKRPRVNCINTEGSSRCGRCPPGWTGDGRTCTEAKSNTCHGEQICHPRAQCEYISGTVVCSCPLGFFGHGYGADGCTEDSGRKPCDNHSCLNNGTCVLSGRGTTCICQPGYTGALCAEADDCHPNPCQNGGTCRLLPGRQHRCLCPAGYTGSTCSYLRNYCGRVLFNVAGSMQFPPSEDNSSSGYHPNERCAFIIRTWRRRVLNVTFGMFDLQPSDDCTKDYVQIHDGNTLTAPLIGRFCGHELPFGNGTLVSTQEQLFFWFRSDNATQARGFNLTWNSQELVCGEQLRLALGESGVLRSPSYPGKARPSLDCSWDLTAPFGTRLLLRFYEITLGSRMIISQSAPNCSNADNLSVRDADRQLYLACQSVQPAPLYSSSNLLNIHFHTDMYRSDSSFQLHYEVVAGHPGCGGVFTERSGVISGHMNADLCLYRIEQPVGTQIQLNFHQINLMYSNNCHLQKLEIFDGASDEEPLLRRYCGEPKYGELQPLISSSNIVLVRYEYKWAGLDMQKSFELRYSRVCIYNYTDGEDGIITTPNYPNPYLENVDCTFFIRGDLGKRIRINITDLSLSEMQPPPSETAELSINSVDQLNYLDVYLSRNESDKQRLFKNLTNVLLISHNNQARLVFHSAGNPQRGRGLRVEYSFINDACGGVLSTPSGRIPDRIFRRYCLWTIETVGRKHLHISFEMLWGAARLFIFDNSTGTEAKLLNTYNIGSSSEELQINEYTDSNLLTIIVSPYVFSSYSIYLLYEPAKEAPLGSRIELIVQNFTLESTDACEDDYLEIRNGNQATSPLIGRYCGSHIPPRIPSYGNALHVYFRTDSLVQEAGFHLNWQMATAGCGGKLNSAVGAIHSPHSMDFNSGAVSCDWQIIVAQGSTVRIQLQSQDDVCNGQLTIYDGPTTRSSPMSLNCSSPGQSLDLASSSNRVLVRYNVPKESLDGIRFVLDYATNCRVRLEQLSGSIETPNFPDNYPANTNCEWDIRGGALSNRLQLIISHMAVERTDSGFCYYDYVLLADYRDDQLINESRPCSANHLDFTSEGNRLLISFRSDASQQAMGFRAEYKRLGCGGELLGRGGTFETPNAPYSIDFDCNWLITAPDGFQIRLLLREVHIETTLHDCSQDGLTVLPGGNSSHVLFRSCQVETNVQTLLSPANELRVHFHSSPQRARKYIKATYVMVPASCGGYVSVSNGVITSPGFYEPGIQIYDKDVECVWTIEVADTYGFLLNFEQFNLTDSPNCSLAVLELSSQKADNSGQFLERACGEKSPVTVLVQNKLRLHLQVSAGNWARFALQYRRFCGGTLSADEGYIRSRLDEYCYWTINGPEGSKISLNIYQLECPRCTAPEGNCTAGLRVINDEDGVEYFNLCQDHHANLIVPTNRVRIQTRGIVLIAQYTSMENSCGGNITSVRGTLSSPNYPESYPANVECVWLIEPRAGNALELNFEAMDLVESDHCNADFLEVRAGLLDSILGLYCGTELPAAPLIARGQVWLKFRSQPGSSANGFKLRWNYVHDQELTEGTDGIIESPPTLAVRGDDQPYSWRIFMERTRVLTLDFKYYSTGLQLFDGFDDSALAISIQPSPWLFTSSSNVIYLRTVNTDFDAFRLQWRVLHSESLVPNVTLKSKECNEVYIMDNSPIAIKSPGYPQGYKPNLNCEWTFKPSNPTQHVFVLLYDVRLEVMDQCSVDYLIVQSSNNLVDWQERLRMCNSSVDTGRPIQRIDGTPNLQLKFVTDATVNGTGFRSVVSTDCGSNMTGSVGTIVDSFFMRRPDSPCEWSIEVRPGRVIDFTIEYNGAPRNASCSIYGLINDGLDVGAPLLKPGKFCNQLGFATTSFRTSGPHAHIRYFMAPSTGIVNPLQNQWNLTYREFSECDGEVRLTHLASSYNISTPGYPYYPHPHTDCTWVIIAPPGETIAANFVDDFALSMRYCDQEYVELFDGSTTLARRLLRTCVRPGTTHSSGSLLLVHYQTQLNEPQGGFRLSVSLSSCGGQYNSASGIIKSEHYPALGAYSMPAVCEYIIKTPMDTQIQLNFSDLHLPFDGAEESIDRIELLDLTNQRQILITLFSNVSVPYNIKLATNELALRLVTVKTVHSYRGFQLQYMATKTSCFRDVTAASGDLEIYREQGQINRLRNCQWRITVPKGQRVRLELLNLSELIVSRTPRRSYFGHGLAMRKTFAFYNDLNQRSKIIDFELGAYSGNGIIESTDNFMLARFMLTSENVIVPFRARFSSNQSSPCPPNIGSQASGIVSNQELIDLPTYYCNVRFMAEPGVTLSFRVEGLLTPQTTITFYDYMGPTFISVRMSNYTVSMATTAGYIMLLGRPGGSQQRFRITYNRYSCGGQLSLTEGTTVELPPLSEHFGPLECVWMLQDSIGYELRGNVSFSDSCDREYLTLSTGRNLAETMLARICGEATEMNTTLLQMSNTKLTYHATQYRGGRSQFLVQASRPKSLGGWGNIIEVGMQPIPSIVVDAGSYRNNMELGWEFRAGSSISLRVVFQGRFFIELSPNCTNDYLQIFTYDLPVWKPIAKYCGRELPQPLHVPSSQMRIVFRTNGNITGDGFTFVVRSSCDAKLQASTEVQKFTHAPNVRGRWRSENCTFEITTDTKHQLLVSVKSKGRTSWSQLTCDLNNFEAYRQVADKEERIGNFCPNFEVSGYGRVRLNYIHKNSINRPFELQYQLIGCGGDYRAPFTLRPPIGETEGSYAIEETCEWHVTAPPQHAIFLRFKYFDIERTEDCLHDQVSIYRGTSLWIKEQSVACLCGNLSEPTVMVDSNQAVIFAKLSGFISSVGRGFLATVHFTPNCNERLRFSEGNTRMSLVRQYQVNGTSDNDLQCYFRAMASMGSRLSVWLKHLQLNAKPCERLPCNSLEVIDGFDFDSVSLGKYHSDIGNGTKLYSSTSNLLIKLSGSVAQPNGISFELILEMEYTVCGQLDYNLVSNETVNLRLNSDNISKNYEGSIHCHWHFTADDQIQIHINSVQLQGISQLTGKCIDYLLVKPELEHSKYYCGQFNNTVLDIPSGNFDITFHSNGQASMFWLDLSIKKKAHCNRTFNALNGGIQFYTIEADDPDNCVNYIRVPEGYSLTLEIMFLHFKFHTNQFFNMTDLRTNRSVYSVSGDNFISFETVHTNTNAIRLLGVGLRFLQLFYYATSNTLPAGCGGDLTALEGQFSNPAYDNRNYSDCSWRISVPAGNTLYLTFRTFNMGSESNCQLDNIKIYQIMPDNSEILRHTLCGSDPLEPLQANYNRLRIDAKKSPNFDGIGFQLSYSSTYE</sequence>
<dbReference type="GO" id="GO:0005509">
    <property type="term" value="F:calcium ion binding"/>
    <property type="evidence" value="ECO:0007669"/>
    <property type="project" value="InterPro"/>
</dbReference>
<feature type="disulfide bond" evidence="7">
    <location>
        <begin position="488"/>
        <end position="497"/>
    </location>
</feature>
<feature type="domain" description="CUB" evidence="9">
    <location>
        <begin position="1968"/>
        <end position="2088"/>
    </location>
</feature>
<feature type="domain" description="CUB" evidence="9">
    <location>
        <begin position="3493"/>
        <end position="3604"/>
    </location>
</feature>
<feature type="domain" description="CUB" evidence="9">
    <location>
        <begin position="1293"/>
        <end position="1407"/>
    </location>
</feature>
<evidence type="ECO:0000256" key="4">
    <source>
        <dbReference type="ARBA" id="ARBA00023157"/>
    </source>
</evidence>
<dbReference type="InterPro" id="IPR001881">
    <property type="entry name" value="EGF-like_Ca-bd_dom"/>
</dbReference>
<feature type="domain" description="EGF-like" evidence="10">
    <location>
        <begin position="237"/>
        <end position="279"/>
    </location>
</feature>
<dbReference type="STRING" id="7222.B4IZA1"/>
<keyword evidence="4 7" id="KW-1015">Disulfide bond</keyword>
<evidence type="ECO:0000259" key="10">
    <source>
        <dbReference type="PROSITE" id="PS50026"/>
    </source>
</evidence>
<dbReference type="InterPro" id="IPR009030">
    <property type="entry name" value="Growth_fac_rcpt_cys_sf"/>
</dbReference>
<dbReference type="PROSITE" id="PS01186">
    <property type="entry name" value="EGF_2"/>
    <property type="match status" value="3"/>
</dbReference>